<dbReference type="Proteomes" id="UP000294933">
    <property type="component" value="Unassembled WGS sequence"/>
</dbReference>
<evidence type="ECO:0000256" key="2">
    <source>
        <dbReference type="PROSITE-ProRule" id="PRU00047"/>
    </source>
</evidence>
<dbReference type="InterPro" id="IPR001878">
    <property type="entry name" value="Znf_CCHC"/>
</dbReference>
<proteinExistence type="predicted"/>
<dbReference type="GO" id="GO:0003676">
    <property type="term" value="F:nucleic acid binding"/>
    <property type="evidence" value="ECO:0007669"/>
    <property type="project" value="InterPro"/>
</dbReference>
<dbReference type="SMART" id="SM00343">
    <property type="entry name" value="ZnF_C2HC"/>
    <property type="match status" value="3"/>
</dbReference>
<dbReference type="InterPro" id="IPR051714">
    <property type="entry name" value="Znf_CCHC_NABP"/>
</dbReference>
<dbReference type="EMBL" id="ML170156">
    <property type="protein sequence ID" value="TDL30007.1"/>
    <property type="molecule type" value="Genomic_DNA"/>
</dbReference>
<dbReference type="VEuPathDB" id="FungiDB:BD410DRAFT_710730"/>
<dbReference type="OrthoDB" id="3341596at2759"/>
<dbReference type="AlphaFoldDB" id="A0A4R5XI68"/>
<feature type="domain" description="CCHC-type" evidence="3">
    <location>
        <begin position="155"/>
        <end position="170"/>
    </location>
</feature>
<dbReference type="PROSITE" id="PS50158">
    <property type="entry name" value="ZF_CCHC"/>
    <property type="match status" value="1"/>
</dbReference>
<dbReference type="Gene3D" id="4.10.60.10">
    <property type="entry name" value="Zinc finger, CCHC-type"/>
    <property type="match status" value="2"/>
</dbReference>
<dbReference type="GO" id="GO:0006397">
    <property type="term" value="P:mRNA processing"/>
    <property type="evidence" value="ECO:0007669"/>
    <property type="project" value="UniProtKB-KW"/>
</dbReference>
<name>A0A4R5XI68_9AGAM</name>
<dbReference type="Pfam" id="PF00098">
    <property type="entry name" value="zf-CCHC"/>
    <property type="match status" value="2"/>
</dbReference>
<keyword evidence="2" id="KW-0479">Metal-binding</keyword>
<evidence type="ECO:0000313" key="5">
    <source>
        <dbReference type="Proteomes" id="UP000294933"/>
    </source>
</evidence>
<evidence type="ECO:0000256" key="1">
    <source>
        <dbReference type="ARBA" id="ARBA00022664"/>
    </source>
</evidence>
<evidence type="ECO:0000313" key="4">
    <source>
        <dbReference type="EMBL" id="TDL30007.1"/>
    </source>
</evidence>
<keyword evidence="5" id="KW-1185">Reference proteome</keyword>
<keyword evidence="1" id="KW-0507">mRNA processing</keyword>
<dbReference type="GO" id="GO:0008270">
    <property type="term" value="F:zinc ion binding"/>
    <property type="evidence" value="ECO:0007669"/>
    <property type="project" value="UniProtKB-KW"/>
</dbReference>
<dbReference type="STRING" id="50990.A0A4R5XI68"/>
<organism evidence="4 5">
    <name type="scientific">Rickenella mellea</name>
    <dbReference type="NCBI Taxonomy" id="50990"/>
    <lineage>
        <taxon>Eukaryota</taxon>
        <taxon>Fungi</taxon>
        <taxon>Dikarya</taxon>
        <taxon>Basidiomycota</taxon>
        <taxon>Agaricomycotina</taxon>
        <taxon>Agaricomycetes</taxon>
        <taxon>Hymenochaetales</taxon>
        <taxon>Rickenellaceae</taxon>
        <taxon>Rickenella</taxon>
    </lineage>
</organism>
<gene>
    <name evidence="4" type="ORF">BD410DRAFT_710730</name>
</gene>
<reference evidence="4 5" key="1">
    <citation type="submission" date="2018-06" db="EMBL/GenBank/DDBJ databases">
        <title>A transcriptomic atlas of mushroom development highlights an independent origin of complex multicellularity.</title>
        <authorList>
            <consortium name="DOE Joint Genome Institute"/>
            <person name="Krizsan K."/>
            <person name="Almasi E."/>
            <person name="Merenyi Z."/>
            <person name="Sahu N."/>
            <person name="Viragh M."/>
            <person name="Koszo T."/>
            <person name="Mondo S."/>
            <person name="Kiss B."/>
            <person name="Balint B."/>
            <person name="Kues U."/>
            <person name="Barry K."/>
            <person name="Hegedus J.C."/>
            <person name="Henrissat B."/>
            <person name="Johnson J."/>
            <person name="Lipzen A."/>
            <person name="Ohm R."/>
            <person name="Nagy I."/>
            <person name="Pangilinan J."/>
            <person name="Yan J."/>
            <person name="Xiong Y."/>
            <person name="Grigoriev I.V."/>
            <person name="Hibbett D.S."/>
            <person name="Nagy L.G."/>
        </authorList>
    </citation>
    <scope>NUCLEOTIDE SEQUENCE [LARGE SCALE GENOMIC DNA]</scope>
    <source>
        <strain evidence="4 5">SZMC22713</strain>
    </source>
</reference>
<feature type="non-terminal residue" evidence="4">
    <location>
        <position position="1"/>
    </location>
</feature>
<dbReference type="InterPro" id="IPR036875">
    <property type="entry name" value="Znf_CCHC_sf"/>
</dbReference>
<protein>
    <recommendedName>
        <fullName evidence="3">CCHC-type domain-containing protein</fullName>
    </recommendedName>
</protein>
<dbReference type="SUPFAM" id="SSF57756">
    <property type="entry name" value="Retrovirus zinc finger-like domains"/>
    <property type="match status" value="1"/>
</dbReference>
<accession>A0A4R5XI68</accession>
<dbReference type="PANTHER" id="PTHR23002">
    <property type="entry name" value="ZINC FINGER CCHC DOMAIN CONTAINING PROTEIN"/>
    <property type="match status" value="1"/>
</dbReference>
<keyword evidence="2" id="KW-0862">Zinc</keyword>
<evidence type="ECO:0000259" key="3">
    <source>
        <dbReference type="PROSITE" id="PS50158"/>
    </source>
</evidence>
<sequence>IWLINFRGRGVSSVEIWGISPRLAPRTKDCATTVVSLGMSLQPVPSLALSPRSSAILVEELATFKLNAPTCGRYGHIARLCPNGGNPNGAFPSRAPPPGRSLNTSALPPVKCFRCGGLNHMSKACLAPPGTTVSEQAIVSNVQVGSGNPNKGKICYKCQQEGHIARECPQNAEFVA</sequence>
<keyword evidence="2" id="KW-0863">Zinc-finger</keyword>